<dbReference type="InterPro" id="IPR027417">
    <property type="entry name" value="P-loop_NTPase"/>
</dbReference>
<dbReference type="PANTHER" id="PTHR38467:SF1">
    <property type="entry name" value="CONJUGATIVE TRANSFER: ASSEMBLY"/>
    <property type="match status" value="1"/>
</dbReference>
<keyword evidence="3" id="KW-1185">Reference proteome</keyword>
<dbReference type="InterPro" id="IPR043964">
    <property type="entry name" value="P-loop_TraG"/>
</dbReference>
<gene>
    <name evidence="2" type="ORF">K0504_09985</name>
</gene>
<dbReference type="PANTHER" id="PTHR38467">
    <property type="match status" value="1"/>
</dbReference>
<organism evidence="2 3">
    <name type="scientific">Neiella holothuriorum</name>
    <dbReference type="NCBI Taxonomy" id="2870530"/>
    <lineage>
        <taxon>Bacteria</taxon>
        <taxon>Pseudomonadati</taxon>
        <taxon>Pseudomonadota</taxon>
        <taxon>Gammaproteobacteria</taxon>
        <taxon>Alteromonadales</taxon>
        <taxon>Echinimonadaceae</taxon>
        <taxon>Neiella</taxon>
    </lineage>
</organism>
<dbReference type="InterPro" id="IPR053155">
    <property type="entry name" value="F-pilin_assembly_TraC"/>
</dbReference>
<name>A0ABS7EGA1_9GAMM</name>
<feature type="domain" description="TraG P-loop" evidence="1">
    <location>
        <begin position="455"/>
        <end position="839"/>
    </location>
</feature>
<evidence type="ECO:0000313" key="2">
    <source>
        <dbReference type="EMBL" id="MBW8191367.1"/>
    </source>
</evidence>
<dbReference type="RefSeq" id="WP_220104050.1">
    <property type="nucleotide sequence ID" value="NZ_JAHZSS010000010.1"/>
</dbReference>
<accession>A0ABS7EGA1</accession>
<evidence type="ECO:0000313" key="3">
    <source>
        <dbReference type="Proteomes" id="UP001166251"/>
    </source>
</evidence>
<dbReference type="Pfam" id="PF19044">
    <property type="entry name" value="P-loop_TraG"/>
    <property type="match status" value="1"/>
</dbReference>
<sequence>MIASFQQRMAQLFKHDKWSECVPVLDYSHHEEIFVTEGPYIGFSFVCQPTPGCNEDIRNTLTNLYNHDMPKDTLMQFSLVSLPDVNTFIRGYDTIRGGRMSGEDGSLSDTMSQSVIEYLREGTRNPIHRSGLKIRNFECWVSVKIPIKKQLPTDKEVEIALKIRDEVENALSSVSLVPARMTDEMWLHRMNILINHSEDASWRSEPVKRNHGRSLRAQLLEPGSMVKQTPDGIEFYSEGKSEPDAVATMLSLKRYPDYIMYGQMLDLVGDWREGENGIYDNFMITLNIEFPDQIKAKKRFQKGRNWLTHQSHGPLIKWVDSLRFQKQDYDAINHELEEEGAKLVRAYLQFTLFSRTRKDAEKNVATMKAHYAKKKFNIVEDRNFSAPLFLSSLPFGIDKSASMHFERYDTFTTNSLVFLTPHMASWKGNTPTPVIELIGRDGQLFGLDLFKTDGNFNAVISAASGSGKSFLVNKLVASYLGSGIKTGGTSAPGNQPIDDGAQVFIVDVGRSYEGLCSQYEGSQFLEFGAGMSYSLNPFPAIHDWYGKEGQANMVLNLVKSMASESGTINDFQSSEMLNLLTELWENKKNDATITMFADMCRTHPHEEMKRIAAQLKPFCDGGVYQNFFGDNLPPVEFNGRLIVCELEELKAIPHVQQCVLMAIINNAQHAMYLSGTSRKKIFILDEAWEYLGDGDGQSNFFAKFLETGWRRFRKTRAAGICITQSMLDAYQSAAGVAIVNNSAWKIMLRQEPETIEKLKDEKAFDGSPLDFDLLKSVKTKKHEYSELFVRLGSAREIVRLFVDKRSQLVFSTDPDDKEAIAAYRKQGLSMGEAIDAVHNDRHAGQKVA</sequence>
<dbReference type="Gene3D" id="1.10.8.730">
    <property type="match status" value="1"/>
</dbReference>
<dbReference type="SUPFAM" id="SSF52540">
    <property type="entry name" value="P-loop containing nucleoside triphosphate hydrolases"/>
    <property type="match status" value="1"/>
</dbReference>
<dbReference type="EMBL" id="JAHZSS010000010">
    <property type="protein sequence ID" value="MBW8191367.1"/>
    <property type="molecule type" value="Genomic_DNA"/>
</dbReference>
<proteinExistence type="predicted"/>
<evidence type="ECO:0000259" key="1">
    <source>
        <dbReference type="Pfam" id="PF19044"/>
    </source>
</evidence>
<dbReference type="InterPro" id="IPR025955">
    <property type="entry name" value="TraC/Conjuga_ATPase"/>
</dbReference>
<protein>
    <submittedName>
        <fullName evidence="2">TraC family protein</fullName>
    </submittedName>
</protein>
<dbReference type="Gene3D" id="3.40.50.300">
    <property type="entry name" value="P-loop containing nucleotide triphosphate hydrolases"/>
    <property type="match status" value="1"/>
</dbReference>
<comment type="caution">
    <text evidence="2">The sequence shown here is derived from an EMBL/GenBank/DDBJ whole genome shotgun (WGS) entry which is preliminary data.</text>
</comment>
<dbReference type="Pfam" id="PF11130">
    <property type="entry name" value="TraC_F_IV"/>
    <property type="match status" value="1"/>
</dbReference>
<reference evidence="2" key="1">
    <citation type="submission" date="2021-07" db="EMBL/GenBank/DDBJ databases">
        <title>Neiella marina sp. nov., isolated from the intestinal content of sea cucumber Apostichopus japonicus.</title>
        <authorList>
            <person name="Bai X."/>
        </authorList>
    </citation>
    <scope>NUCLEOTIDE SEQUENCE</scope>
    <source>
        <strain evidence="2">126</strain>
    </source>
</reference>
<dbReference type="Proteomes" id="UP001166251">
    <property type="component" value="Unassembled WGS sequence"/>
</dbReference>